<dbReference type="AlphaFoldDB" id="A0A0F9W9F9"/>
<gene>
    <name evidence="1" type="ORF">LCGC14_0387750</name>
</gene>
<protein>
    <submittedName>
        <fullName evidence="1">Uncharacterized protein</fullName>
    </submittedName>
</protein>
<evidence type="ECO:0000313" key="1">
    <source>
        <dbReference type="EMBL" id="KKN74733.1"/>
    </source>
</evidence>
<name>A0A0F9W9F9_9ZZZZ</name>
<reference evidence="1" key="1">
    <citation type="journal article" date="2015" name="Nature">
        <title>Complex archaea that bridge the gap between prokaryotes and eukaryotes.</title>
        <authorList>
            <person name="Spang A."/>
            <person name="Saw J.H."/>
            <person name="Jorgensen S.L."/>
            <person name="Zaremba-Niedzwiedzka K."/>
            <person name="Martijn J."/>
            <person name="Lind A.E."/>
            <person name="van Eijk R."/>
            <person name="Schleper C."/>
            <person name="Guy L."/>
            <person name="Ettema T.J."/>
        </authorList>
    </citation>
    <scope>NUCLEOTIDE SEQUENCE</scope>
</reference>
<comment type="caution">
    <text evidence="1">The sequence shown here is derived from an EMBL/GenBank/DDBJ whole genome shotgun (WGS) entry which is preliminary data.</text>
</comment>
<sequence length="106" mass="12062">MIIPATSYVLGNEKAYSLQEAHLQSPGSGGFHRYKIILVNRDGNLAEYREDMGLASNFKGIRQFNVPSFGTWEHTVDELLDIADTLRTETFIDIAEWLELDRMKLA</sequence>
<organism evidence="1">
    <name type="scientific">marine sediment metagenome</name>
    <dbReference type="NCBI Taxonomy" id="412755"/>
    <lineage>
        <taxon>unclassified sequences</taxon>
        <taxon>metagenomes</taxon>
        <taxon>ecological metagenomes</taxon>
    </lineage>
</organism>
<accession>A0A0F9W9F9</accession>
<dbReference type="EMBL" id="LAZR01000321">
    <property type="protein sequence ID" value="KKN74733.1"/>
    <property type="molecule type" value="Genomic_DNA"/>
</dbReference>
<proteinExistence type="predicted"/>